<feature type="region of interest" description="Disordered" evidence="2">
    <location>
        <begin position="1"/>
        <end position="63"/>
    </location>
</feature>
<sequence length="450" mass="48528">MLVAFACTSERPADSKDDTSSEVGDGDGDPGDGDGDPGDGDGDPGDEIPELWSNQPHDGDPQLLPGELEALEAANHALTLDLYHALRNGQAAGEGFSISTYSIHSAFGMLYGGTTDPARTEIAQTLHFDLADDRQHVALNWLDAQFQSRNIPAVDDEIDAVEFATANAVWALDDLASGVSDAYLDLLALHYDVGVKLGDFDAQPEAEREVINDWVSTQTRDLIPELFPEGSIDTFTTLVLVNALYLKGPWYEPFSYTEAWDFTGLDNQVIPIEMMRNPGMSSAGFHVDPDYTIVDLPLRGNELELIVIMPEDFTAFEDSLDGAKLAAVLNSLDGGLLDLRMPMFNLEASFGLLEELEALGMVAPFSDVTSFDSIHEELNVIQTVVHKTVIRVDEDGLEAAAATGVGGDGDGDGDPPQPTVVVVDKPFLVAIRDRPTGTLLFFGRVLDPSL</sequence>
<dbReference type="Gene3D" id="2.30.39.10">
    <property type="entry name" value="Alpha-1-antitrypsin, domain 1"/>
    <property type="match status" value="1"/>
</dbReference>
<gene>
    <name evidence="4" type="ORF">DB30_06420</name>
</gene>
<dbReference type="InterPro" id="IPR000215">
    <property type="entry name" value="Serpin_fam"/>
</dbReference>
<dbReference type="PROSITE" id="PS00284">
    <property type="entry name" value="SERPIN"/>
    <property type="match status" value="1"/>
</dbReference>
<dbReference type="RefSeq" id="WP_052553086.1">
    <property type="nucleotide sequence ID" value="NZ_JMCC02000067.1"/>
</dbReference>
<dbReference type="PANTHER" id="PTHR11461">
    <property type="entry name" value="SERINE PROTEASE INHIBITOR, SERPIN"/>
    <property type="match status" value="1"/>
</dbReference>
<accession>A0A0C1ZAP8</accession>
<comment type="similarity">
    <text evidence="1">Belongs to the serpin family.</text>
</comment>
<dbReference type="SMART" id="SM00093">
    <property type="entry name" value="SERPIN"/>
    <property type="match status" value="1"/>
</dbReference>
<dbReference type="GO" id="GO:0004867">
    <property type="term" value="F:serine-type endopeptidase inhibitor activity"/>
    <property type="evidence" value="ECO:0007669"/>
    <property type="project" value="InterPro"/>
</dbReference>
<dbReference type="Gene3D" id="3.30.497.10">
    <property type="entry name" value="Antithrombin, subunit I, domain 2"/>
    <property type="match status" value="1"/>
</dbReference>
<name>A0A0C1ZAP8_9BACT</name>
<evidence type="ECO:0000313" key="5">
    <source>
        <dbReference type="Proteomes" id="UP000031599"/>
    </source>
</evidence>
<organism evidence="4 5">
    <name type="scientific">Enhygromyxa salina</name>
    <dbReference type="NCBI Taxonomy" id="215803"/>
    <lineage>
        <taxon>Bacteria</taxon>
        <taxon>Pseudomonadati</taxon>
        <taxon>Myxococcota</taxon>
        <taxon>Polyangia</taxon>
        <taxon>Nannocystales</taxon>
        <taxon>Nannocystaceae</taxon>
        <taxon>Enhygromyxa</taxon>
    </lineage>
</organism>
<protein>
    <recommendedName>
        <fullName evidence="3">Serpin domain-containing protein</fullName>
    </recommendedName>
</protein>
<dbReference type="AlphaFoldDB" id="A0A0C1ZAP8"/>
<dbReference type="InterPro" id="IPR023795">
    <property type="entry name" value="Serpin_CS"/>
</dbReference>
<dbReference type="CDD" id="cd19590">
    <property type="entry name" value="serpin_thermopin-like"/>
    <property type="match status" value="1"/>
</dbReference>
<comment type="caution">
    <text evidence="4">The sequence shown here is derived from an EMBL/GenBank/DDBJ whole genome shotgun (WGS) entry which is preliminary data.</text>
</comment>
<evidence type="ECO:0000313" key="4">
    <source>
        <dbReference type="EMBL" id="KIG14694.1"/>
    </source>
</evidence>
<dbReference type="PANTHER" id="PTHR11461:SF211">
    <property type="entry name" value="GH10112P-RELATED"/>
    <property type="match status" value="1"/>
</dbReference>
<dbReference type="SUPFAM" id="SSF56574">
    <property type="entry name" value="Serpins"/>
    <property type="match status" value="1"/>
</dbReference>
<dbReference type="Proteomes" id="UP000031599">
    <property type="component" value="Unassembled WGS sequence"/>
</dbReference>
<dbReference type="Pfam" id="PF00079">
    <property type="entry name" value="Serpin"/>
    <property type="match status" value="1"/>
</dbReference>
<dbReference type="InterPro" id="IPR023796">
    <property type="entry name" value="Serpin_dom"/>
</dbReference>
<reference evidence="4 5" key="1">
    <citation type="submission" date="2014-12" db="EMBL/GenBank/DDBJ databases">
        <title>Genome assembly of Enhygromyxa salina DSM 15201.</title>
        <authorList>
            <person name="Sharma G."/>
            <person name="Subramanian S."/>
        </authorList>
    </citation>
    <scope>NUCLEOTIDE SEQUENCE [LARGE SCALE GENOMIC DNA]</scope>
    <source>
        <strain evidence="4 5">DSM 15201</strain>
    </source>
</reference>
<feature type="compositionally biased region" description="Acidic residues" evidence="2">
    <location>
        <begin position="24"/>
        <end position="49"/>
    </location>
</feature>
<dbReference type="InterPro" id="IPR042185">
    <property type="entry name" value="Serpin_sf_2"/>
</dbReference>
<proteinExistence type="inferred from homology"/>
<evidence type="ECO:0000259" key="3">
    <source>
        <dbReference type="SMART" id="SM00093"/>
    </source>
</evidence>
<feature type="domain" description="Serpin" evidence="3">
    <location>
        <begin position="80"/>
        <end position="448"/>
    </location>
</feature>
<dbReference type="GO" id="GO:0005615">
    <property type="term" value="C:extracellular space"/>
    <property type="evidence" value="ECO:0007669"/>
    <property type="project" value="InterPro"/>
</dbReference>
<dbReference type="InterPro" id="IPR042178">
    <property type="entry name" value="Serpin_sf_1"/>
</dbReference>
<evidence type="ECO:0000256" key="1">
    <source>
        <dbReference type="RuleBase" id="RU000411"/>
    </source>
</evidence>
<evidence type="ECO:0000256" key="2">
    <source>
        <dbReference type="SAM" id="MobiDB-lite"/>
    </source>
</evidence>
<dbReference type="EMBL" id="JMCC02000067">
    <property type="protein sequence ID" value="KIG14694.1"/>
    <property type="molecule type" value="Genomic_DNA"/>
</dbReference>
<dbReference type="InterPro" id="IPR036186">
    <property type="entry name" value="Serpin_sf"/>
</dbReference>